<proteinExistence type="predicted"/>
<dbReference type="EMBL" id="HBIX01024745">
    <property type="protein sequence ID" value="CAE0724308.1"/>
    <property type="molecule type" value="Transcribed_RNA"/>
</dbReference>
<reference evidence="1" key="1">
    <citation type="submission" date="2021-01" db="EMBL/GenBank/DDBJ databases">
        <authorList>
            <person name="Corre E."/>
            <person name="Pelletier E."/>
            <person name="Niang G."/>
            <person name="Scheremetjew M."/>
            <person name="Finn R."/>
            <person name="Kale V."/>
            <person name="Holt S."/>
            <person name="Cochrane G."/>
            <person name="Meng A."/>
            <person name="Brown T."/>
            <person name="Cohen L."/>
        </authorList>
    </citation>
    <scope>NUCLEOTIDE SEQUENCE</scope>
    <source>
        <strain evidence="1">10249 10 AB</strain>
    </source>
</reference>
<name>A0A7S4ENL2_9STRA</name>
<gene>
    <name evidence="1" type="ORF">PAUS00366_LOCUS17064</name>
</gene>
<organism evidence="1">
    <name type="scientific">Pseudo-nitzschia australis</name>
    <dbReference type="NCBI Taxonomy" id="44445"/>
    <lineage>
        <taxon>Eukaryota</taxon>
        <taxon>Sar</taxon>
        <taxon>Stramenopiles</taxon>
        <taxon>Ochrophyta</taxon>
        <taxon>Bacillariophyta</taxon>
        <taxon>Bacillariophyceae</taxon>
        <taxon>Bacillariophycidae</taxon>
        <taxon>Bacillariales</taxon>
        <taxon>Bacillariaceae</taxon>
        <taxon>Pseudo-nitzschia</taxon>
    </lineage>
</organism>
<accession>A0A7S4ENL2</accession>
<evidence type="ECO:0000313" key="1">
    <source>
        <dbReference type="EMBL" id="CAE0724308.1"/>
    </source>
</evidence>
<dbReference type="AlphaFoldDB" id="A0A7S4ENL2"/>
<sequence length="151" mass="17301">MFNRGRGADVANLSDGRVFQFCENHFKFQNTDRVRHCWIMQKQFLGAHTSTIIHGVTDLDHAVDLGGTIGVKSLREILLGMKTKEQHFWPLFIAIDYDTFGDEICAVVHLGLIAEATTVLSYLPVYLHTQFGVQTWQWFSLECKNEMSNYT</sequence>
<protein>
    <submittedName>
        <fullName evidence="1">Uncharacterized protein</fullName>
    </submittedName>
</protein>